<reference evidence="1 2" key="1">
    <citation type="submission" date="2020-10" db="EMBL/GenBank/DDBJ databases">
        <title>The Coptis chinensis genome and diversification of protoberbering-type alkaloids.</title>
        <authorList>
            <person name="Wang B."/>
            <person name="Shu S."/>
            <person name="Song C."/>
            <person name="Liu Y."/>
        </authorList>
    </citation>
    <scope>NUCLEOTIDE SEQUENCE [LARGE SCALE GENOMIC DNA]</scope>
    <source>
        <strain evidence="1">HL-2020</strain>
        <tissue evidence="1">Leaf</tissue>
    </source>
</reference>
<accession>A0A835H651</accession>
<protein>
    <recommendedName>
        <fullName evidence="3">Reverse transcriptase zinc-binding domain-containing protein</fullName>
    </recommendedName>
</protein>
<sequence length="107" mass="12799">MMVPFGLSFPTLARADSLEDWLRCMCWPKMKGNGFITKLWKLTSYAVLWVLWKFRNDSVFRQKITPPVRTCIVAKGFIWHWLCTSPTRRHYHFHDPILHWDTIITGF</sequence>
<dbReference type="AlphaFoldDB" id="A0A835H651"/>
<proteinExistence type="predicted"/>
<gene>
    <name evidence="1" type="ORF">IFM89_013534</name>
</gene>
<keyword evidence="2" id="KW-1185">Reference proteome</keyword>
<comment type="caution">
    <text evidence="1">The sequence shown here is derived from an EMBL/GenBank/DDBJ whole genome shotgun (WGS) entry which is preliminary data.</text>
</comment>
<dbReference type="EMBL" id="JADFTS010000008">
    <property type="protein sequence ID" value="KAF9592308.1"/>
    <property type="molecule type" value="Genomic_DNA"/>
</dbReference>
<evidence type="ECO:0008006" key="3">
    <source>
        <dbReference type="Google" id="ProtNLM"/>
    </source>
</evidence>
<evidence type="ECO:0000313" key="1">
    <source>
        <dbReference type="EMBL" id="KAF9592308.1"/>
    </source>
</evidence>
<organism evidence="1 2">
    <name type="scientific">Coptis chinensis</name>
    <dbReference type="NCBI Taxonomy" id="261450"/>
    <lineage>
        <taxon>Eukaryota</taxon>
        <taxon>Viridiplantae</taxon>
        <taxon>Streptophyta</taxon>
        <taxon>Embryophyta</taxon>
        <taxon>Tracheophyta</taxon>
        <taxon>Spermatophyta</taxon>
        <taxon>Magnoliopsida</taxon>
        <taxon>Ranunculales</taxon>
        <taxon>Ranunculaceae</taxon>
        <taxon>Coptidoideae</taxon>
        <taxon>Coptis</taxon>
    </lineage>
</organism>
<dbReference type="Proteomes" id="UP000631114">
    <property type="component" value="Unassembled WGS sequence"/>
</dbReference>
<evidence type="ECO:0000313" key="2">
    <source>
        <dbReference type="Proteomes" id="UP000631114"/>
    </source>
</evidence>
<name>A0A835H651_9MAGN</name>
<dbReference type="OrthoDB" id="1938430at2759"/>